<dbReference type="InterPro" id="IPR022385">
    <property type="entry name" value="Rhs_assc_core"/>
</dbReference>
<sequence length="2067" mass="229306">MYFLKFKKALSVLLTATLLASFATDVIEPTAAYAEEDTSDPQIQFLVSQFSTTEAVIQDYRDKGYSLGQIGSAFYKARQDKTSFDVALASLYPKEVNKSAEATTKVINKLVNPLFEKFNAVESSQSSIVKTKDFFPADHDLGTPDQNKPTEEEKGCTPSDDQVSPENKETDTEKESTLDSKKGEPSDCAQDEVNSDKPATDKSETDKPTTEKPATEKPTTDNNPNTKPDEGNPQDSATDSKNSAATEETDKTTIETDQKADIQNLTSEGDKKDKTGNTEASTDEEEGTTEKAKDEGKQGASTESKESAKEKKKSNKSLLRDAQEVKPVLEKAPKYDKNSFNTAPFSIGSNNESVSSLSGGLGLQQTDATLPGRNGLSFSLSRQYNSDDSKFYEVGHGVNKYSYNMYKYFVQFNGIRKQKIPQYTVKYIESRTPQIDFNNDGVPDTDYGVLDTQTLTKGVYATAAEANQVASRRVTYTIPAEFIEIKDSRTSSSNSFPSSIFYTSNGLGGTLYQDGAAVVTSGSYQATQSRTESTSCTNAQQGKYDKNGVWSPTESDHPCPTSISYNSGGFSGTLNRVDTNQTKACPSPSKASATYTCTVTYVASYKGDVTKPGYDTRQYKQNYKGTITKPSYTTDTKYTEWESLGGGAKQRYAYTLKELPFVETSIIEGPGTSISLSSVPIDSWSEANDFKNLIMNNPGELYDDDEGEYNDYISSSPNATVQSFVYDVGEGETYYNSTSKPLNEKLYPIGKGWSWKLPYVDTQDGKQRVYLAEGGSYEVEGTKLKGSDWEGLTFNKDTTVTVNGEVSQYVLTNVDGTSNQYFAQDGRILQISDAYKNTVQFMYEQNAVYGRKLLSQVKDAIGNTIQISYSATQVTLSKGNKVVQYNKHTEQGIELLDSVTDEIGRKTTYSYKLVDAKFNLMNDYPERAISNPYVLMSQVQYPTGAATIYTYEATPVKRYLGTSSVEDHYRMSSRKDQISYADGTKSDNNRQTFFYNGDLGSSYDQDMTFSTVMDNGLTNTKSTYKKRYSSESSQYYLDQMVIKADGLEKTTAYTYGKTVANHPLASATPTGTVTTNNLNGDSLSTLTQYDDYGNVTSSTNEKGAAVTNTYDSNKHWLVSSTEQVDMNNSKYTELSRNSFGDITQIVVRKGSNTGPLLQQVNYSGFDSFGNMTLQTLLNGSKQITTTTEYSSVYQSAFPTKQSVNVTDADGKVSTVSSSLEYDSLRGNVTASVDGENHRTEYQYDALGRATKVIYPDHTSLSSTYDDIQNTGTVTNELGIQSMTRWNPLGSQIEKGIIGNKGYEVKEKSGYDPYGRVDWSEDALGNRTKYRYDSWGRNTSTVSADGTEARTTYNDSARTQTQIDAEGNVQTSSSDIYGRTEKIEEKTAAATSLKVMSKSTYDKINGSLLTQTDANMNTTNYNYDLLGQLMSVTDANGDTTKYNYDMFGQLISKTDPNGSVKESTYDELGRAIITKDKVGQLTKQYYNANNSLIKSVDRNGITKNLTYDLKERLIQRISPDETVSFAYDDTGKRVSMTDKTGTTLYQYDPSTEELKQKTYSDGQILKLDYDAAGNRTALSGPFGLNVTYTYDNMNRLKTIGSSKDDIPLAEYAYKANGLLQQTSVKSNITTKNNYEGLKLLSVERKKGDQLLTNFEYGYDANSNIISDLAPNGTLNSYKYDKLNRISASSAFDEEYAYDKVGNRSSLTTNQVHNAEEKTNTFDTQNQLIQVKVNGKSVQYQYDGDGLLVNRTEDGTKSRYYYDGDQIIAEASIINDKPQLKARYIRGQKLEAIEYPDGKKVYPFTNGHGDITEIRDENGAELNHYEYDIWGNILKQEETVYNPFRYSGELWDNTVQLEYLRARWYNPSEGRFISEDTYEGQINNPMSLNLYTYVTNNPLIYIDPSGMCGIKSWKDAGDCFVKAAKVITVTAKTIWYIANEAALAYPPAAGGEFVIVKGAGFAWNGFKWVKTAITGGTKVESTYRLKLDLQLFGRMNSQAAEAAAKKLGYTKTNFYSNGAPVFRKGNKYITPDVDSHIGGVWKMADSVKNLGSKSTRKGTYNKDLKRIGD</sequence>
<protein>
    <submittedName>
        <fullName evidence="6">RHS repeat-associated protein</fullName>
    </submittedName>
</protein>
<keyword evidence="3" id="KW-0732">Signal</keyword>
<feature type="domain" description="Teneurin-like YD-shell" evidence="5">
    <location>
        <begin position="1652"/>
        <end position="1896"/>
    </location>
</feature>
<evidence type="ECO:0000313" key="7">
    <source>
        <dbReference type="Proteomes" id="UP001519288"/>
    </source>
</evidence>
<feature type="compositionally biased region" description="Polar residues" evidence="2">
    <location>
        <begin position="233"/>
        <end position="245"/>
    </location>
</feature>
<dbReference type="Gene3D" id="3.10.380.20">
    <property type="entry name" value="Novel toxin 21 (CdiA), C-terminal domain"/>
    <property type="match status" value="1"/>
</dbReference>
<name>A0ABS4JBK6_9BACL</name>
<dbReference type="InterPro" id="IPR006530">
    <property type="entry name" value="YD"/>
</dbReference>
<dbReference type="InterPro" id="IPR031325">
    <property type="entry name" value="RHS_repeat"/>
</dbReference>
<evidence type="ECO:0000259" key="5">
    <source>
        <dbReference type="Pfam" id="PF25023"/>
    </source>
</evidence>
<dbReference type="InterPro" id="IPR028190">
    <property type="entry name" value="Ntox21"/>
</dbReference>
<evidence type="ECO:0000256" key="2">
    <source>
        <dbReference type="SAM" id="MobiDB-lite"/>
    </source>
</evidence>
<dbReference type="NCBIfam" id="TIGR03696">
    <property type="entry name" value="Rhs_assc_core"/>
    <property type="match status" value="1"/>
</dbReference>
<dbReference type="Pfam" id="PF25023">
    <property type="entry name" value="TEN_YD-shell"/>
    <property type="match status" value="1"/>
</dbReference>
<feature type="compositionally biased region" description="Basic and acidic residues" evidence="2">
    <location>
        <begin position="318"/>
        <end position="330"/>
    </location>
</feature>
<feature type="compositionally biased region" description="Basic and acidic residues" evidence="2">
    <location>
        <begin position="135"/>
        <end position="155"/>
    </location>
</feature>
<feature type="region of interest" description="Disordered" evidence="2">
    <location>
        <begin position="135"/>
        <end position="330"/>
    </location>
</feature>
<feature type="compositionally biased region" description="Basic and acidic residues" evidence="2">
    <location>
        <begin position="194"/>
        <end position="219"/>
    </location>
</feature>
<evidence type="ECO:0000259" key="4">
    <source>
        <dbReference type="Pfam" id="PF15526"/>
    </source>
</evidence>
<keyword evidence="7" id="KW-1185">Reference proteome</keyword>
<feature type="compositionally biased region" description="Basic and acidic residues" evidence="2">
    <location>
        <begin position="166"/>
        <end position="185"/>
    </location>
</feature>
<gene>
    <name evidence="6" type="ORF">J2Z69_000116</name>
</gene>
<evidence type="ECO:0000313" key="6">
    <source>
        <dbReference type="EMBL" id="MBP1999097.1"/>
    </source>
</evidence>
<dbReference type="PANTHER" id="PTHR32305">
    <property type="match status" value="1"/>
</dbReference>
<dbReference type="InterPro" id="IPR056823">
    <property type="entry name" value="TEN-like_YD-shell"/>
</dbReference>
<feature type="compositionally biased region" description="Basic and acidic residues" evidence="2">
    <location>
        <begin position="248"/>
        <end position="260"/>
    </location>
</feature>
<dbReference type="Proteomes" id="UP001519288">
    <property type="component" value="Unassembled WGS sequence"/>
</dbReference>
<dbReference type="Pfam" id="PF05593">
    <property type="entry name" value="RHS_repeat"/>
    <property type="match status" value="3"/>
</dbReference>
<dbReference type="EMBL" id="JAGGLD010000001">
    <property type="protein sequence ID" value="MBP1999097.1"/>
    <property type="molecule type" value="Genomic_DNA"/>
</dbReference>
<dbReference type="CDD" id="cd20685">
    <property type="entry name" value="CdiA-CT_Ecl_RNase-like"/>
    <property type="match status" value="1"/>
</dbReference>
<evidence type="ECO:0000256" key="3">
    <source>
        <dbReference type="SAM" id="SignalP"/>
    </source>
</evidence>
<comment type="caution">
    <text evidence="6">The sequence shown here is derived from an EMBL/GenBank/DDBJ whole genome shotgun (WGS) entry which is preliminary data.</text>
</comment>
<dbReference type="NCBIfam" id="TIGR01643">
    <property type="entry name" value="YD_repeat_2x"/>
    <property type="match status" value="4"/>
</dbReference>
<feature type="chain" id="PRO_5047487290" evidence="3">
    <location>
        <begin position="24"/>
        <end position="2067"/>
    </location>
</feature>
<dbReference type="InterPro" id="IPR038181">
    <property type="entry name" value="Ntox21_sf"/>
</dbReference>
<reference evidence="6 7" key="1">
    <citation type="submission" date="2021-03" db="EMBL/GenBank/DDBJ databases">
        <title>Genomic Encyclopedia of Type Strains, Phase IV (KMG-IV): sequencing the most valuable type-strain genomes for metagenomic binning, comparative biology and taxonomic classification.</title>
        <authorList>
            <person name="Goeker M."/>
        </authorList>
    </citation>
    <scope>NUCLEOTIDE SEQUENCE [LARGE SCALE GENOMIC DNA]</scope>
    <source>
        <strain evidence="6 7">DSM 26806</strain>
    </source>
</reference>
<proteinExistence type="predicted"/>
<keyword evidence="1" id="KW-0677">Repeat</keyword>
<dbReference type="RefSeq" id="WP_209858252.1">
    <property type="nucleotide sequence ID" value="NZ_JAGGLD010000001.1"/>
</dbReference>
<dbReference type="Pfam" id="PF15526">
    <property type="entry name" value="Ntox21"/>
    <property type="match status" value="1"/>
</dbReference>
<feature type="domain" description="Novel toxin 21" evidence="4">
    <location>
        <begin position="2000"/>
        <end position="2067"/>
    </location>
</feature>
<evidence type="ECO:0000256" key="1">
    <source>
        <dbReference type="ARBA" id="ARBA00022737"/>
    </source>
</evidence>
<organism evidence="6 7">
    <name type="scientific">Paenibacillus shirakamiensis</name>
    <dbReference type="NCBI Taxonomy" id="1265935"/>
    <lineage>
        <taxon>Bacteria</taxon>
        <taxon>Bacillati</taxon>
        <taxon>Bacillota</taxon>
        <taxon>Bacilli</taxon>
        <taxon>Bacillales</taxon>
        <taxon>Paenibacillaceae</taxon>
        <taxon>Paenibacillus</taxon>
    </lineage>
</organism>
<feature type="signal peptide" evidence="3">
    <location>
        <begin position="1"/>
        <end position="23"/>
    </location>
</feature>
<dbReference type="PANTHER" id="PTHR32305:SF15">
    <property type="entry name" value="PROTEIN RHSA-RELATED"/>
    <property type="match status" value="1"/>
</dbReference>
<dbReference type="Gene3D" id="2.180.10.10">
    <property type="entry name" value="RHS repeat-associated core"/>
    <property type="match status" value="2"/>
</dbReference>
<accession>A0ABS4JBK6</accession>
<feature type="compositionally biased region" description="Basic and acidic residues" evidence="2">
    <location>
        <begin position="288"/>
        <end position="309"/>
    </location>
</feature>
<dbReference type="InterPro" id="IPR050708">
    <property type="entry name" value="T6SS_VgrG/RHS"/>
</dbReference>